<name>A0A450TEK8_9GAMM</name>
<evidence type="ECO:0000313" key="2">
    <source>
        <dbReference type="EMBL" id="VFJ65542.1"/>
    </source>
</evidence>
<dbReference type="SUPFAM" id="SSF52200">
    <property type="entry name" value="Toll/Interleukin receptor TIR domain"/>
    <property type="match status" value="1"/>
</dbReference>
<dbReference type="Pfam" id="PF13676">
    <property type="entry name" value="TIR_2"/>
    <property type="match status" value="1"/>
</dbReference>
<sequence length="92" mass="10418">MTFDYGVFPSHANADKPVVRKLAERLRGDGLEVWFDEWIIRPGDSIPLAMERGLERARILVLVLVMSKHSVGRGSGSEWVALECHTVLYQTH</sequence>
<dbReference type="InterPro" id="IPR000157">
    <property type="entry name" value="TIR_dom"/>
</dbReference>
<dbReference type="InterPro" id="IPR035897">
    <property type="entry name" value="Toll_tir_struct_dom_sf"/>
</dbReference>
<protein>
    <submittedName>
        <fullName evidence="2">TIR domain-containing protein</fullName>
    </submittedName>
</protein>
<organism evidence="2">
    <name type="scientific">Candidatus Kentrum sp. FW</name>
    <dbReference type="NCBI Taxonomy" id="2126338"/>
    <lineage>
        <taxon>Bacteria</taxon>
        <taxon>Pseudomonadati</taxon>
        <taxon>Pseudomonadota</taxon>
        <taxon>Gammaproteobacteria</taxon>
        <taxon>Candidatus Kentrum</taxon>
    </lineage>
</organism>
<dbReference type="AlphaFoldDB" id="A0A450TEK8"/>
<dbReference type="EMBL" id="CAADFE010000008">
    <property type="protein sequence ID" value="VFJ65542.1"/>
    <property type="molecule type" value="Genomic_DNA"/>
</dbReference>
<proteinExistence type="predicted"/>
<dbReference type="PROSITE" id="PS50104">
    <property type="entry name" value="TIR"/>
    <property type="match status" value="1"/>
</dbReference>
<dbReference type="GO" id="GO:0007165">
    <property type="term" value="P:signal transduction"/>
    <property type="evidence" value="ECO:0007669"/>
    <property type="project" value="InterPro"/>
</dbReference>
<reference evidence="2" key="1">
    <citation type="submission" date="2019-02" db="EMBL/GenBank/DDBJ databases">
        <authorList>
            <person name="Gruber-Vodicka R. H."/>
            <person name="Seah K. B. B."/>
        </authorList>
    </citation>
    <scope>NUCLEOTIDE SEQUENCE</scope>
    <source>
        <strain evidence="2">BECK_BZ131</strain>
    </source>
</reference>
<dbReference type="Gene3D" id="3.40.50.10140">
    <property type="entry name" value="Toll/interleukin-1 receptor homology (TIR) domain"/>
    <property type="match status" value="1"/>
</dbReference>
<gene>
    <name evidence="2" type="ORF">BECKFW1821C_GA0114237_10087</name>
</gene>
<evidence type="ECO:0000259" key="1">
    <source>
        <dbReference type="PROSITE" id="PS50104"/>
    </source>
</evidence>
<feature type="domain" description="TIR" evidence="1">
    <location>
        <begin position="3"/>
        <end position="92"/>
    </location>
</feature>
<accession>A0A450TEK8</accession>